<organism evidence="1 2">
    <name type="scientific">Frieseomelitta varia</name>
    <dbReference type="NCBI Taxonomy" id="561572"/>
    <lineage>
        <taxon>Eukaryota</taxon>
        <taxon>Metazoa</taxon>
        <taxon>Ecdysozoa</taxon>
        <taxon>Arthropoda</taxon>
        <taxon>Hexapoda</taxon>
        <taxon>Insecta</taxon>
        <taxon>Pterygota</taxon>
        <taxon>Neoptera</taxon>
        <taxon>Endopterygota</taxon>
        <taxon>Hymenoptera</taxon>
        <taxon>Apocrita</taxon>
        <taxon>Aculeata</taxon>
        <taxon>Apoidea</taxon>
        <taxon>Anthophila</taxon>
        <taxon>Apidae</taxon>
        <taxon>Frieseomelitta</taxon>
    </lineage>
</organism>
<dbReference type="AlphaFoldDB" id="A0A833W0I5"/>
<reference evidence="1" key="1">
    <citation type="submission" date="2019-11" db="EMBL/GenBank/DDBJ databases">
        <title>The nuclear and mitochondrial genomes of Frieseomelitta varia - a highly eusocial stingless bee (Meliponini) with a permanently sterile worker caste.</title>
        <authorList>
            <person name="Freitas F.C.P."/>
            <person name="Lourenco A.P."/>
            <person name="Nunes F.M.F."/>
            <person name="Paschoal A.R."/>
            <person name="Abreu F.C.P."/>
            <person name="Barbin F.O."/>
            <person name="Bataglia L."/>
            <person name="Cardoso-Junior C.A.M."/>
            <person name="Cervoni M.S."/>
            <person name="Silva S.R."/>
            <person name="Dalarmi F."/>
            <person name="Del Lama M.A."/>
            <person name="Depintor T.S."/>
            <person name="Ferreira K.M."/>
            <person name="Goria P.S."/>
            <person name="Jaskot M.C."/>
            <person name="Lago D.C."/>
            <person name="Luna-Lucena D."/>
            <person name="Moda L.M."/>
            <person name="Nascimento L."/>
            <person name="Pedrino M."/>
            <person name="Rabico F.O."/>
            <person name="Sanches F.C."/>
            <person name="Santos D.E."/>
            <person name="Santos C.G."/>
            <person name="Vieira J."/>
            <person name="Lopes T.F."/>
            <person name="Barchuk A.R."/>
            <person name="Hartfelder K."/>
            <person name="Simoes Z.L.P."/>
            <person name="Bitondi M.M.G."/>
            <person name="Pinheiro D.G."/>
        </authorList>
    </citation>
    <scope>NUCLEOTIDE SEQUENCE</scope>
    <source>
        <strain evidence="1">USP_RPSP 00005682</strain>
        <tissue evidence="1">Whole individual</tissue>
    </source>
</reference>
<protein>
    <submittedName>
        <fullName evidence="1">Uncharacterized protein</fullName>
    </submittedName>
</protein>
<dbReference type="Proteomes" id="UP000655588">
    <property type="component" value="Unassembled WGS sequence"/>
</dbReference>
<accession>A0A833W0I5</accession>
<gene>
    <name evidence="1" type="ORF">E2986_01494</name>
</gene>
<proteinExistence type="predicted"/>
<sequence>MSELILIKSFNTTVPTMSQICPSSSHQLVAAAMAFRRARRKFPKNFGLYSNAEDTTKFDNIENVSGNEEANDQGNLPFPPRNCSNARSSRNEGKTFWNDECGESGPIKGNSPQKPIICSCCRKRNDQCNAGDALDIVPSKEHNGITQKSEFFKSEQVESCNAKGMKSFTMEPRNSNGGSYCYPRRRSPRETSKLDSVNLLYGRDQNEVDNVKSSDSSEKRNCNNSVHECNVERRGERSHHRNSRCTFASQKDNHPSSSSIPRACHFHCAKHSTLDLLQPHRDCCRQNRHHCCHSHDHCHHRCDNEHSNSCSSKEKRLASDTCLCSSNFANNRRNCCHKEHATRDSVCNHSCCAKDSEKISTVQEQNDEEPDDSVASINHKDSLCILVEKYKTNKKCKHKALDAAEFPCEPAKDECCDKSFTSETSCQLDEIVKQGDKYSGGNKCRFRDNRRASIGRTCRHGCGPIFTEGECNQFKNLKSRLMKTGTCCSAKGTPWRHTF</sequence>
<name>A0A833W0I5_9HYME</name>
<evidence type="ECO:0000313" key="1">
    <source>
        <dbReference type="EMBL" id="KAF3429835.1"/>
    </source>
</evidence>
<evidence type="ECO:0000313" key="2">
    <source>
        <dbReference type="Proteomes" id="UP000655588"/>
    </source>
</evidence>
<keyword evidence="2" id="KW-1185">Reference proteome</keyword>
<dbReference type="EMBL" id="WNWW01000140">
    <property type="protein sequence ID" value="KAF3429835.1"/>
    <property type="molecule type" value="Genomic_DNA"/>
</dbReference>
<comment type="caution">
    <text evidence="1">The sequence shown here is derived from an EMBL/GenBank/DDBJ whole genome shotgun (WGS) entry which is preliminary data.</text>
</comment>